<comment type="caution">
    <text evidence="1">The sequence shown here is derived from an EMBL/GenBank/DDBJ whole genome shotgun (WGS) entry which is preliminary data.</text>
</comment>
<dbReference type="PANTHER" id="PTHR48100:SF58">
    <property type="entry name" value="PE-PGRS FAMILY PROTEIN PE_PGRS11"/>
    <property type="match status" value="1"/>
</dbReference>
<name>A0ABT6CFB5_9MICO</name>
<dbReference type="InterPro" id="IPR050275">
    <property type="entry name" value="PGM_Phosphatase"/>
</dbReference>
<dbReference type="InterPro" id="IPR029033">
    <property type="entry name" value="His_PPase_superfam"/>
</dbReference>
<dbReference type="CDD" id="cd07067">
    <property type="entry name" value="HP_PGM_like"/>
    <property type="match status" value="1"/>
</dbReference>
<dbReference type="InterPro" id="IPR013078">
    <property type="entry name" value="His_Pase_superF_clade-1"/>
</dbReference>
<gene>
    <name evidence="1" type="ORF">P4R38_17145</name>
</gene>
<dbReference type="Pfam" id="PF00300">
    <property type="entry name" value="His_Phos_1"/>
    <property type="match status" value="1"/>
</dbReference>
<dbReference type="SUPFAM" id="SSF53254">
    <property type="entry name" value="Phosphoglycerate mutase-like"/>
    <property type="match status" value="1"/>
</dbReference>
<protein>
    <submittedName>
        <fullName evidence="1">Histidine phosphatase family protein</fullName>
    </submittedName>
</protein>
<dbReference type="EMBL" id="JAROAV010000044">
    <property type="protein sequence ID" value="MDF8265976.1"/>
    <property type="molecule type" value="Genomic_DNA"/>
</dbReference>
<dbReference type="Gene3D" id="3.40.50.1240">
    <property type="entry name" value="Phosphoglycerate mutase-like"/>
    <property type="match status" value="1"/>
</dbReference>
<dbReference type="Proteomes" id="UP001528912">
    <property type="component" value="Unassembled WGS sequence"/>
</dbReference>
<proteinExistence type="predicted"/>
<reference evidence="1 2" key="1">
    <citation type="submission" date="2023-03" db="EMBL/GenBank/DDBJ databases">
        <title>YIM 133296 draft genome.</title>
        <authorList>
            <person name="Xiong L."/>
        </authorList>
    </citation>
    <scope>NUCLEOTIDE SEQUENCE [LARGE SCALE GENOMIC DNA]</scope>
    <source>
        <strain evidence="1 2">YIM 133296</strain>
    </source>
</reference>
<organism evidence="1 2">
    <name type="scientific">Luteipulveratus flavus</name>
    <dbReference type="NCBI Taxonomy" id="3031728"/>
    <lineage>
        <taxon>Bacteria</taxon>
        <taxon>Bacillati</taxon>
        <taxon>Actinomycetota</taxon>
        <taxon>Actinomycetes</taxon>
        <taxon>Micrococcales</taxon>
        <taxon>Dermacoccaceae</taxon>
        <taxon>Luteipulveratus</taxon>
    </lineage>
</organism>
<dbReference type="PROSITE" id="PS00175">
    <property type="entry name" value="PG_MUTASE"/>
    <property type="match status" value="1"/>
</dbReference>
<dbReference type="RefSeq" id="WP_277193230.1">
    <property type="nucleotide sequence ID" value="NZ_JAROAV010000044.1"/>
</dbReference>
<evidence type="ECO:0000313" key="1">
    <source>
        <dbReference type="EMBL" id="MDF8265976.1"/>
    </source>
</evidence>
<dbReference type="SMART" id="SM00855">
    <property type="entry name" value="PGAM"/>
    <property type="match status" value="1"/>
</dbReference>
<sequence length="220" mass="22508">MRLLLIRHGQTPANVAGSLDTALPGPGLTDLGDAQADAIPEAVAGEGIEAVFASQALRAQQTAAPLARAIGVPVLELPGVHEIQAGDVEKATDEESVHAYLGVLWRWTHGELDARMPGGETGEEVLARVDDSLRHVVASGAQVAAVVSHGALIRVWTTVRAGNLAAAFARNNPLGNTGVVVVEGDPGGWLALSWMGSPLGGPGVDDADPFDGPAGEPLHA</sequence>
<evidence type="ECO:0000313" key="2">
    <source>
        <dbReference type="Proteomes" id="UP001528912"/>
    </source>
</evidence>
<accession>A0ABT6CFB5</accession>
<keyword evidence="2" id="KW-1185">Reference proteome</keyword>
<dbReference type="InterPro" id="IPR001345">
    <property type="entry name" value="PG/BPGM_mutase_AS"/>
</dbReference>
<dbReference type="PANTHER" id="PTHR48100">
    <property type="entry name" value="BROAD-SPECIFICITY PHOSPHATASE YOR283W-RELATED"/>
    <property type="match status" value="1"/>
</dbReference>